<organism evidence="2 3">
    <name type="scientific">Lysobacter daejeonensis GH1-9</name>
    <dbReference type="NCBI Taxonomy" id="1385517"/>
    <lineage>
        <taxon>Bacteria</taxon>
        <taxon>Pseudomonadati</taxon>
        <taxon>Pseudomonadota</taxon>
        <taxon>Gammaproteobacteria</taxon>
        <taxon>Lysobacterales</taxon>
        <taxon>Lysobacteraceae</taxon>
        <taxon>Aerolutibacter</taxon>
    </lineage>
</organism>
<gene>
    <name evidence="2" type="ORF">N800_12775</name>
</gene>
<dbReference type="SUPFAM" id="SSF47336">
    <property type="entry name" value="ACP-like"/>
    <property type="match status" value="1"/>
</dbReference>
<sequence length="82" mass="9452">MERRRQIKQFVLQNFLFSDKEDAIDDHDSLIRGGIVDSTGIHELILFLEQNYQISVTPEEMTPATFDSIHSVDAFVTRKLLA</sequence>
<dbReference type="Proteomes" id="UP000029998">
    <property type="component" value="Unassembled WGS sequence"/>
</dbReference>
<dbReference type="PROSITE" id="PS50075">
    <property type="entry name" value="CARRIER"/>
    <property type="match status" value="1"/>
</dbReference>
<evidence type="ECO:0000313" key="2">
    <source>
        <dbReference type="EMBL" id="KGM55589.1"/>
    </source>
</evidence>
<evidence type="ECO:0000259" key="1">
    <source>
        <dbReference type="PROSITE" id="PS50075"/>
    </source>
</evidence>
<dbReference type="InterPro" id="IPR009081">
    <property type="entry name" value="PP-bd_ACP"/>
</dbReference>
<comment type="caution">
    <text evidence="2">The sequence shown here is derived from an EMBL/GenBank/DDBJ whole genome shotgun (WGS) entry which is preliminary data.</text>
</comment>
<keyword evidence="3" id="KW-1185">Reference proteome</keyword>
<name>A0A0A0EYH6_9GAMM</name>
<dbReference type="InterPro" id="IPR036736">
    <property type="entry name" value="ACP-like_sf"/>
</dbReference>
<reference evidence="2 3" key="1">
    <citation type="submission" date="2013-08" db="EMBL/GenBank/DDBJ databases">
        <title>Genome sequencing of Lysobacter.</title>
        <authorList>
            <person name="Zhang S."/>
            <person name="Wang G."/>
        </authorList>
    </citation>
    <scope>NUCLEOTIDE SEQUENCE [LARGE SCALE GENOMIC DNA]</scope>
    <source>
        <strain evidence="2 3">GH1-9</strain>
    </source>
</reference>
<feature type="domain" description="Carrier" evidence="1">
    <location>
        <begin position="2"/>
        <end position="80"/>
    </location>
</feature>
<dbReference type="eggNOG" id="COG0236">
    <property type="taxonomic scope" value="Bacteria"/>
</dbReference>
<protein>
    <recommendedName>
        <fullName evidence="1">Carrier domain-containing protein</fullName>
    </recommendedName>
</protein>
<accession>A0A0A0EYH6</accession>
<dbReference type="Gene3D" id="1.10.1200.10">
    <property type="entry name" value="ACP-like"/>
    <property type="match status" value="1"/>
</dbReference>
<dbReference type="AlphaFoldDB" id="A0A0A0EYH6"/>
<evidence type="ECO:0000313" key="3">
    <source>
        <dbReference type="Proteomes" id="UP000029998"/>
    </source>
</evidence>
<proteinExistence type="predicted"/>
<dbReference type="EMBL" id="AVPU01000004">
    <property type="protein sequence ID" value="KGM55589.1"/>
    <property type="molecule type" value="Genomic_DNA"/>
</dbReference>
<dbReference type="STRING" id="1385517.N800_12775"/>